<dbReference type="AlphaFoldDB" id="A0A4T0W9M8"/>
<name>A0A4T0W9M8_9PEZI</name>
<dbReference type="PANTHER" id="PTHR21310">
    <property type="entry name" value="AMINOGLYCOSIDE PHOSPHOTRANSFERASE-RELATED-RELATED"/>
    <property type="match status" value="1"/>
</dbReference>
<sequence length="403" mass="44732">MSGASQDLLVPDLISLSRIPELNDITTCKYRIISNSSSICTIVVQFDEDQSPRGLPTHLIIRFEKSREGNPLLATAAIQRLAHLRLPHVVPKVWGAGHTQTETGAQLTYLLSQFYMDTCTLDTVWDDMDRFTQYFMAKAVASAMFQLRDVSLVEAGDEAQEALEGTLFERTATASPTLVGGPAYGYFPDFESFLVSMVSPGSAKYSVDQKPDGAVIIRTQTPEAVELGFAQTDLDFLTQTSGLCHNNLEPRNILVRQVKSDQGKATYQFVSVIGWAAAGFLPLAFEIGFKDTCLGLQNQSWTWYRVFRTCAEATLAKTFPGAHHICSKLIRAMVLTDLSRKDNNKLNVGNLVQKLWHEREKTGDHVADTGYVKSFDAERIGSFTAADNAELELEALRRLGYIR</sequence>
<evidence type="ECO:0008006" key="3">
    <source>
        <dbReference type="Google" id="ProtNLM"/>
    </source>
</evidence>
<gene>
    <name evidence="1" type="ORF">CH35J_004608</name>
</gene>
<proteinExistence type="predicted"/>
<organism evidence="1 2">
    <name type="scientific">Colletotrichum higginsianum</name>
    <dbReference type="NCBI Taxonomy" id="80884"/>
    <lineage>
        <taxon>Eukaryota</taxon>
        <taxon>Fungi</taxon>
        <taxon>Dikarya</taxon>
        <taxon>Ascomycota</taxon>
        <taxon>Pezizomycotina</taxon>
        <taxon>Sordariomycetes</taxon>
        <taxon>Hypocreomycetidae</taxon>
        <taxon>Glomerellales</taxon>
        <taxon>Glomerellaceae</taxon>
        <taxon>Colletotrichum</taxon>
        <taxon>Colletotrichum destructivum species complex</taxon>
    </lineage>
</organism>
<reference evidence="1 2" key="1">
    <citation type="journal article" date="2019" name="Genome Biol. Evol.">
        <title>Genomic Plasticity Mediated by Transposable Elements in the Plant Pathogenic Fungus Colletotrichum higginsianum.</title>
        <authorList>
            <person name="Tsushima A."/>
            <person name="Gan P."/>
            <person name="Kumakura N."/>
            <person name="Narusaka M."/>
            <person name="Takano Y."/>
            <person name="Narusaka Y."/>
            <person name="Shirasu K."/>
        </authorList>
    </citation>
    <scope>NUCLEOTIDE SEQUENCE [LARGE SCALE GENOMIC DNA]</scope>
    <source>
        <strain evidence="1 2">MAFF305635-RFP</strain>
    </source>
</reference>
<evidence type="ECO:0000313" key="1">
    <source>
        <dbReference type="EMBL" id="TID02120.1"/>
    </source>
</evidence>
<dbReference type="InterPro" id="IPR051678">
    <property type="entry name" value="AGP_Transferase"/>
</dbReference>
<dbReference type="PANTHER" id="PTHR21310:SF39">
    <property type="entry name" value="AMINOGLYCOSIDE PHOSPHOTRANSFERASE DOMAIN-CONTAINING PROTEIN"/>
    <property type="match status" value="1"/>
</dbReference>
<accession>A0A4T0W9M8</accession>
<comment type="caution">
    <text evidence="1">The sequence shown here is derived from an EMBL/GenBank/DDBJ whole genome shotgun (WGS) entry which is preliminary data.</text>
</comment>
<dbReference type="OrthoDB" id="2906425at2759"/>
<dbReference type="Proteomes" id="UP000305883">
    <property type="component" value="Unassembled WGS sequence"/>
</dbReference>
<protein>
    <recommendedName>
        <fullName evidence="3">Protein kinase domain-containing protein</fullName>
    </recommendedName>
</protein>
<dbReference type="EMBL" id="MWPZ01000003">
    <property type="protein sequence ID" value="TID02120.1"/>
    <property type="molecule type" value="Genomic_DNA"/>
</dbReference>
<evidence type="ECO:0000313" key="2">
    <source>
        <dbReference type="Proteomes" id="UP000305883"/>
    </source>
</evidence>